<reference evidence="9 10" key="1">
    <citation type="submission" date="2018-05" db="EMBL/GenBank/DDBJ databases">
        <title>Amnibacterium sp. M8JJ-5, whole genome shotgun sequence.</title>
        <authorList>
            <person name="Tuo L."/>
        </authorList>
    </citation>
    <scope>NUCLEOTIDE SEQUENCE [LARGE SCALE GENOMIC DNA]</scope>
    <source>
        <strain evidence="9 10">M8JJ-5</strain>
    </source>
</reference>
<evidence type="ECO:0000259" key="8">
    <source>
        <dbReference type="PROSITE" id="PS50928"/>
    </source>
</evidence>
<dbReference type="RefSeq" id="WP_116755031.1">
    <property type="nucleotide sequence ID" value="NZ_JBHUEX010000001.1"/>
</dbReference>
<keyword evidence="10" id="KW-1185">Reference proteome</keyword>
<sequence>MSTTTSSTLPRRARVPIFIVLCLVGLSIAYPIIYLAFTAFRTRADYLANPFGIPSELTLSNFVTVWNNYGLGRAILNSVIVVGFGLVIQLLVAGLAGFALAKYPVPGAKYISATLVSVMLIPAQVLIIPIYLLLSRIGLVGSLPGLILVYVATGLPFAIFFLTVTYRALDTSVLEAARVDGAGFWRTFLNVASPMAIPGLATLLVLQFIAMWNELLFAYILLPNDQLRLLTPALAQIGGRFTNDQPFVAVGLILTALPPLVLLSFAAKYVMSGLGASLGR</sequence>
<feature type="transmembrane region" description="Helical" evidence="7">
    <location>
        <begin position="195"/>
        <end position="222"/>
    </location>
</feature>
<evidence type="ECO:0000256" key="6">
    <source>
        <dbReference type="ARBA" id="ARBA00023136"/>
    </source>
</evidence>
<evidence type="ECO:0000256" key="4">
    <source>
        <dbReference type="ARBA" id="ARBA00022692"/>
    </source>
</evidence>
<keyword evidence="6 7" id="KW-0472">Membrane</keyword>
<feature type="domain" description="ABC transmembrane type-1" evidence="8">
    <location>
        <begin position="75"/>
        <end position="266"/>
    </location>
</feature>
<feature type="transmembrane region" description="Helical" evidence="7">
    <location>
        <begin position="74"/>
        <end position="98"/>
    </location>
</feature>
<dbReference type="GO" id="GO:0005886">
    <property type="term" value="C:plasma membrane"/>
    <property type="evidence" value="ECO:0007669"/>
    <property type="project" value="UniProtKB-SubCell"/>
</dbReference>
<feature type="transmembrane region" description="Helical" evidence="7">
    <location>
        <begin position="146"/>
        <end position="169"/>
    </location>
</feature>
<keyword evidence="5 7" id="KW-1133">Transmembrane helix</keyword>
<feature type="transmembrane region" description="Helical" evidence="7">
    <location>
        <begin position="247"/>
        <end position="271"/>
    </location>
</feature>
<dbReference type="CDD" id="cd06261">
    <property type="entry name" value="TM_PBP2"/>
    <property type="match status" value="1"/>
</dbReference>
<evidence type="ECO:0000256" key="3">
    <source>
        <dbReference type="ARBA" id="ARBA00022475"/>
    </source>
</evidence>
<evidence type="ECO:0000256" key="7">
    <source>
        <dbReference type="RuleBase" id="RU363032"/>
    </source>
</evidence>
<feature type="transmembrane region" description="Helical" evidence="7">
    <location>
        <begin position="15"/>
        <end position="37"/>
    </location>
</feature>
<dbReference type="OrthoDB" id="61122at2"/>
<accession>A0A2V1HY19</accession>
<evidence type="ECO:0000313" key="9">
    <source>
        <dbReference type="EMBL" id="PVZ95294.1"/>
    </source>
</evidence>
<evidence type="ECO:0000256" key="1">
    <source>
        <dbReference type="ARBA" id="ARBA00004651"/>
    </source>
</evidence>
<name>A0A2V1HY19_9MICO</name>
<dbReference type="Gene3D" id="1.10.3720.10">
    <property type="entry name" value="MetI-like"/>
    <property type="match status" value="1"/>
</dbReference>
<dbReference type="AlphaFoldDB" id="A0A2V1HY19"/>
<organism evidence="9 10">
    <name type="scientific">Amnibacterium flavum</name>
    <dbReference type="NCBI Taxonomy" id="2173173"/>
    <lineage>
        <taxon>Bacteria</taxon>
        <taxon>Bacillati</taxon>
        <taxon>Actinomycetota</taxon>
        <taxon>Actinomycetes</taxon>
        <taxon>Micrococcales</taxon>
        <taxon>Microbacteriaceae</taxon>
        <taxon>Amnibacterium</taxon>
    </lineage>
</organism>
<protein>
    <recommendedName>
        <fullName evidence="8">ABC transmembrane type-1 domain-containing protein</fullName>
    </recommendedName>
</protein>
<keyword evidence="2 7" id="KW-0813">Transport</keyword>
<evidence type="ECO:0000313" key="10">
    <source>
        <dbReference type="Proteomes" id="UP000244893"/>
    </source>
</evidence>
<keyword evidence="4 7" id="KW-0812">Transmembrane</keyword>
<dbReference type="InterPro" id="IPR000515">
    <property type="entry name" value="MetI-like"/>
</dbReference>
<proteinExistence type="inferred from homology"/>
<dbReference type="SUPFAM" id="SSF161098">
    <property type="entry name" value="MetI-like"/>
    <property type="match status" value="1"/>
</dbReference>
<evidence type="ECO:0000256" key="2">
    <source>
        <dbReference type="ARBA" id="ARBA00022448"/>
    </source>
</evidence>
<comment type="similarity">
    <text evidence="7">Belongs to the binding-protein-dependent transport system permease family.</text>
</comment>
<dbReference type="Proteomes" id="UP000244893">
    <property type="component" value="Unassembled WGS sequence"/>
</dbReference>
<dbReference type="PANTHER" id="PTHR43744:SF12">
    <property type="entry name" value="ABC TRANSPORTER PERMEASE PROTEIN MG189-RELATED"/>
    <property type="match status" value="1"/>
</dbReference>
<dbReference type="Pfam" id="PF00528">
    <property type="entry name" value="BPD_transp_1"/>
    <property type="match status" value="1"/>
</dbReference>
<dbReference type="EMBL" id="QEOP01000001">
    <property type="protein sequence ID" value="PVZ95294.1"/>
    <property type="molecule type" value="Genomic_DNA"/>
</dbReference>
<dbReference type="PROSITE" id="PS50928">
    <property type="entry name" value="ABC_TM1"/>
    <property type="match status" value="1"/>
</dbReference>
<feature type="transmembrane region" description="Helical" evidence="7">
    <location>
        <begin position="110"/>
        <end position="134"/>
    </location>
</feature>
<dbReference type="PANTHER" id="PTHR43744">
    <property type="entry name" value="ABC TRANSPORTER PERMEASE PROTEIN MG189-RELATED-RELATED"/>
    <property type="match status" value="1"/>
</dbReference>
<dbReference type="GO" id="GO:0055085">
    <property type="term" value="P:transmembrane transport"/>
    <property type="evidence" value="ECO:0007669"/>
    <property type="project" value="InterPro"/>
</dbReference>
<gene>
    <name evidence="9" type="ORF">DDQ50_01865</name>
</gene>
<dbReference type="InterPro" id="IPR035906">
    <property type="entry name" value="MetI-like_sf"/>
</dbReference>
<comment type="caution">
    <text evidence="9">The sequence shown here is derived from an EMBL/GenBank/DDBJ whole genome shotgun (WGS) entry which is preliminary data.</text>
</comment>
<keyword evidence="3" id="KW-1003">Cell membrane</keyword>
<comment type="subcellular location">
    <subcellularLocation>
        <location evidence="1 7">Cell membrane</location>
        <topology evidence="1 7">Multi-pass membrane protein</topology>
    </subcellularLocation>
</comment>
<evidence type="ECO:0000256" key="5">
    <source>
        <dbReference type="ARBA" id="ARBA00022989"/>
    </source>
</evidence>